<evidence type="ECO:0000313" key="6">
    <source>
        <dbReference type="EMBL" id="MCQ0970811.1"/>
    </source>
</evidence>
<keyword evidence="7" id="KW-1185">Reference proteome</keyword>
<dbReference type="PANTHER" id="PTHR33337">
    <property type="entry name" value="GFA DOMAIN-CONTAINING PROTEIN"/>
    <property type="match status" value="1"/>
</dbReference>
<organism evidence="6 7">
    <name type="scientific">Paracoccus albicereus</name>
    <dbReference type="NCBI Taxonomy" id="2922394"/>
    <lineage>
        <taxon>Bacteria</taxon>
        <taxon>Pseudomonadati</taxon>
        <taxon>Pseudomonadota</taxon>
        <taxon>Alphaproteobacteria</taxon>
        <taxon>Rhodobacterales</taxon>
        <taxon>Paracoccaceae</taxon>
        <taxon>Paracoccus</taxon>
    </lineage>
</organism>
<dbReference type="PROSITE" id="PS51891">
    <property type="entry name" value="CENP_V_GFA"/>
    <property type="match status" value="1"/>
</dbReference>
<sequence>MDATGQSVTCRCGAVRITVRGAPLSTGICHCSGCQAMTSSAFSVGALYHQDAVEITGDLVPAGLKGAQNHLACADCLSWMVTKFAAMGPIVNVHSTQLAALSDRPPFIETWTDERLPWVETGATHSFAGFPPEADFPALLAEYAGERTD</sequence>
<evidence type="ECO:0000256" key="1">
    <source>
        <dbReference type="ARBA" id="ARBA00005495"/>
    </source>
</evidence>
<dbReference type="PANTHER" id="PTHR33337:SF40">
    <property type="entry name" value="CENP-V_GFA DOMAIN-CONTAINING PROTEIN-RELATED"/>
    <property type="match status" value="1"/>
</dbReference>
<dbReference type="RefSeq" id="WP_255329821.1">
    <property type="nucleotide sequence ID" value="NZ_JAKZEU010000003.1"/>
</dbReference>
<dbReference type="Pfam" id="PF04828">
    <property type="entry name" value="GFA"/>
    <property type="match status" value="1"/>
</dbReference>
<dbReference type="Proteomes" id="UP001203945">
    <property type="component" value="Unassembled WGS sequence"/>
</dbReference>
<comment type="caution">
    <text evidence="6">The sequence shown here is derived from an EMBL/GenBank/DDBJ whole genome shotgun (WGS) entry which is preliminary data.</text>
</comment>
<evidence type="ECO:0000256" key="4">
    <source>
        <dbReference type="ARBA" id="ARBA00023239"/>
    </source>
</evidence>
<keyword evidence="3" id="KW-0862">Zinc</keyword>
<keyword evidence="2" id="KW-0479">Metal-binding</keyword>
<gene>
    <name evidence="6" type="ORF">MLD63_10275</name>
</gene>
<proteinExistence type="inferred from homology"/>
<dbReference type="EMBL" id="JAKZEU010000003">
    <property type="protein sequence ID" value="MCQ0970811.1"/>
    <property type="molecule type" value="Genomic_DNA"/>
</dbReference>
<keyword evidence="4" id="KW-0456">Lyase</keyword>
<dbReference type="Gene3D" id="3.90.1590.10">
    <property type="entry name" value="glutathione-dependent formaldehyde- activating enzyme (gfa)"/>
    <property type="match status" value="1"/>
</dbReference>
<dbReference type="InterPro" id="IPR006913">
    <property type="entry name" value="CENP-V/GFA"/>
</dbReference>
<comment type="similarity">
    <text evidence="1">Belongs to the Gfa family.</text>
</comment>
<name>A0ABT1MRH8_9RHOB</name>
<dbReference type="InterPro" id="IPR011057">
    <property type="entry name" value="Mss4-like_sf"/>
</dbReference>
<dbReference type="SUPFAM" id="SSF51316">
    <property type="entry name" value="Mss4-like"/>
    <property type="match status" value="1"/>
</dbReference>
<evidence type="ECO:0000313" key="7">
    <source>
        <dbReference type="Proteomes" id="UP001203945"/>
    </source>
</evidence>
<feature type="domain" description="CENP-V/GFA" evidence="5">
    <location>
        <begin position="3"/>
        <end position="112"/>
    </location>
</feature>
<protein>
    <submittedName>
        <fullName evidence="6">GFA family protein</fullName>
    </submittedName>
</protein>
<evidence type="ECO:0000256" key="3">
    <source>
        <dbReference type="ARBA" id="ARBA00022833"/>
    </source>
</evidence>
<evidence type="ECO:0000256" key="2">
    <source>
        <dbReference type="ARBA" id="ARBA00022723"/>
    </source>
</evidence>
<evidence type="ECO:0000259" key="5">
    <source>
        <dbReference type="PROSITE" id="PS51891"/>
    </source>
</evidence>
<accession>A0ABT1MRH8</accession>
<reference evidence="6 7" key="1">
    <citation type="submission" date="2022-03" db="EMBL/GenBank/DDBJ databases">
        <authorList>
            <person name="He Y."/>
        </authorList>
    </citation>
    <scope>NUCLEOTIDE SEQUENCE [LARGE SCALE GENOMIC DNA]</scope>
    <source>
        <strain evidence="6 7">TK19116</strain>
    </source>
</reference>